<protein>
    <submittedName>
        <fullName evidence="2">Uncharacterized protein</fullName>
    </submittedName>
</protein>
<proteinExistence type="predicted"/>
<feature type="region of interest" description="Disordered" evidence="1">
    <location>
        <begin position="88"/>
        <end position="111"/>
    </location>
</feature>
<feature type="compositionally biased region" description="Polar residues" evidence="1">
    <location>
        <begin position="100"/>
        <end position="111"/>
    </location>
</feature>
<sequence>MAAWQWRRPFVSQRSFAVARLVAVPPEGGGASRRPKRPSLSMRRQAGLSDLWEGQGTTGTRRRLIVHAGHRHLAPPAECENRASVVCSPGVNGPRGPLMLSSSQCQARGPQ</sequence>
<gene>
    <name evidence="2" type="ORF">E2C01_074419</name>
</gene>
<organism evidence="2 3">
    <name type="scientific">Portunus trituberculatus</name>
    <name type="common">Swimming crab</name>
    <name type="synonym">Neptunus trituberculatus</name>
    <dbReference type="NCBI Taxonomy" id="210409"/>
    <lineage>
        <taxon>Eukaryota</taxon>
        <taxon>Metazoa</taxon>
        <taxon>Ecdysozoa</taxon>
        <taxon>Arthropoda</taxon>
        <taxon>Crustacea</taxon>
        <taxon>Multicrustacea</taxon>
        <taxon>Malacostraca</taxon>
        <taxon>Eumalacostraca</taxon>
        <taxon>Eucarida</taxon>
        <taxon>Decapoda</taxon>
        <taxon>Pleocyemata</taxon>
        <taxon>Brachyura</taxon>
        <taxon>Eubrachyura</taxon>
        <taxon>Portunoidea</taxon>
        <taxon>Portunidae</taxon>
        <taxon>Portuninae</taxon>
        <taxon>Portunus</taxon>
    </lineage>
</organism>
<dbReference type="Proteomes" id="UP000324222">
    <property type="component" value="Unassembled WGS sequence"/>
</dbReference>
<keyword evidence="3" id="KW-1185">Reference proteome</keyword>
<evidence type="ECO:0000313" key="2">
    <source>
        <dbReference type="EMBL" id="MPC79866.1"/>
    </source>
</evidence>
<dbReference type="EMBL" id="VSRR010052312">
    <property type="protein sequence ID" value="MPC79866.1"/>
    <property type="molecule type" value="Genomic_DNA"/>
</dbReference>
<reference evidence="2 3" key="1">
    <citation type="submission" date="2019-05" db="EMBL/GenBank/DDBJ databases">
        <title>Another draft genome of Portunus trituberculatus and its Hox gene families provides insights of decapod evolution.</title>
        <authorList>
            <person name="Jeong J.-H."/>
            <person name="Song I."/>
            <person name="Kim S."/>
            <person name="Choi T."/>
            <person name="Kim D."/>
            <person name="Ryu S."/>
            <person name="Kim W."/>
        </authorList>
    </citation>
    <scope>NUCLEOTIDE SEQUENCE [LARGE SCALE GENOMIC DNA]</scope>
    <source>
        <tissue evidence="2">Muscle</tissue>
    </source>
</reference>
<evidence type="ECO:0000313" key="3">
    <source>
        <dbReference type="Proteomes" id="UP000324222"/>
    </source>
</evidence>
<dbReference type="AlphaFoldDB" id="A0A5B7ID46"/>
<feature type="region of interest" description="Disordered" evidence="1">
    <location>
        <begin position="25"/>
        <end position="57"/>
    </location>
</feature>
<accession>A0A5B7ID46</accession>
<name>A0A5B7ID46_PORTR</name>
<evidence type="ECO:0000256" key="1">
    <source>
        <dbReference type="SAM" id="MobiDB-lite"/>
    </source>
</evidence>
<comment type="caution">
    <text evidence="2">The sequence shown here is derived from an EMBL/GenBank/DDBJ whole genome shotgun (WGS) entry which is preliminary data.</text>
</comment>